<dbReference type="Pfam" id="PF00196">
    <property type="entry name" value="GerE"/>
    <property type="match status" value="1"/>
</dbReference>
<evidence type="ECO:0000259" key="5">
    <source>
        <dbReference type="PROSITE" id="PS50110"/>
    </source>
</evidence>
<keyword evidence="7" id="KW-1185">Reference proteome</keyword>
<dbReference type="SMART" id="SM00421">
    <property type="entry name" value="HTH_LUXR"/>
    <property type="match status" value="1"/>
</dbReference>
<evidence type="ECO:0000313" key="7">
    <source>
        <dbReference type="Proteomes" id="UP000294685"/>
    </source>
</evidence>
<dbReference type="SUPFAM" id="SSF46894">
    <property type="entry name" value="C-terminal effector domain of the bipartite response regulators"/>
    <property type="match status" value="1"/>
</dbReference>
<dbReference type="PANTHER" id="PTHR45566">
    <property type="entry name" value="HTH-TYPE TRANSCRIPTIONAL REGULATOR YHJB-RELATED"/>
    <property type="match status" value="1"/>
</dbReference>
<comment type="caution">
    <text evidence="3">Lacks conserved residue(s) required for the propagation of feature annotation.</text>
</comment>
<dbReference type="Pfam" id="PF00072">
    <property type="entry name" value="Response_reg"/>
    <property type="match status" value="1"/>
</dbReference>
<dbReference type="PROSITE" id="PS50110">
    <property type="entry name" value="RESPONSE_REGULATORY"/>
    <property type="match status" value="1"/>
</dbReference>
<dbReference type="CDD" id="cd17535">
    <property type="entry name" value="REC_NarL-like"/>
    <property type="match status" value="1"/>
</dbReference>
<protein>
    <submittedName>
        <fullName evidence="6">Response regulator transcription factor</fullName>
    </submittedName>
</protein>
<keyword evidence="2" id="KW-0238">DNA-binding</keyword>
<dbReference type="SUPFAM" id="SSF52172">
    <property type="entry name" value="CheY-like"/>
    <property type="match status" value="1"/>
</dbReference>
<evidence type="ECO:0000256" key="1">
    <source>
        <dbReference type="ARBA" id="ARBA00022553"/>
    </source>
</evidence>
<dbReference type="PROSITE" id="PS00622">
    <property type="entry name" value="HTH_LUXR_1"/>
    <property type="match status" value="1"/>
</dbReference>
<dbReference type="Gene3D" id="3.40.50.2300">
    <property type="match status" value="1"/>
</dbReference>
<evidence type="ECO:0000313" key="6">
    <source>
        <dbReference type="EMBL" id="TDE31769.1"/>
    </source>
</evidence>
<dbReference type="PROSITE" id="PS50043">
    <property type="entry name" value="HTH_LUXR_2"/>
    <property type="match status" value="1"/>
</dbReference>
<dbReference type="RefSeq" id="WP_131990412.1">
    <property type="nucleotide sequence ID" value="NZ_SMLH01000001.1"/>
</dbReference>
<dbReference type="PRINTS" id="PR00038">
    <property type="entry name" value="HTHLUXR"/>
</dbReference>
<dbReference type="InterPro" id="IPR016032">
    <property type="entry name" value="Sig_transdc_resp-reg_C-effctor"/>
</dbReference>
<keyword evidence="1" id="KW-0597">Phosphoprotein</keyword>
<dbReference type="InterPro" id="IPR000792">
    <property type="entry name" value="Tscrpt_reg_LuxR_C"/>
</dbReference>
<evidence type="ECO:0000256" key="3">
    <source>
        <dbReference type="PROSITE-ProRule" id="PRU00169"/>
    </source>
</evidence>
<sequence length="209" mass="23627">MENKILIINDCLVVRAGVAIILKQHIKNLNISNAENFIQAIEILKTSYFNLIFFGINIRGGKNLGMIEDLRAIQPDVKILIFSVFEEDQYACRYILSGANGYLNKSCSEKKIIEAVTIILENGKYISSEIANKIVEATLNKKTINPLDLLSKREFEITSLLVNGNGNLEIANKLNIQMSTVSTYKIRVYEKLKINNLVELIGVFKTHIY</sequence>
<name>A0ABY2DWP1_9FLAO</name>
<feature type="domain" description="Response regulatory" evidence="5">
    <location>
        <begin position="4"/>
        <end position="120"/>
    </location>
</feature>
<dbReference type="EMBL" id="SMLH01000001">
    <property type="protein sequence ID" value="TDE31769.1"/>
    <property type="molecule type" value="Genomic_DNA"/>
</dbReference>
<accession>A0ABY2DWP1</accession>
<dbReference type="PANTHER" id="PTHR45566:SF2">
    <property type="entry name" value="NARL SUBFAMILY"/>
    <property type="match status" value="1"/>
</dbReference>
<organism evidence="6 7">
    <name type="scientific">Flavobacterium ranwuense</name>
    <dbReference type="NCBI Taxonomy" id="2541725"/>
    <lineage>
        <taxon>Bacteria</taxon>
        <taxon>Pseudomonadati</taxon>
        <taxon>Bacteroidota</taxon>
        <taxon>Flavobacteriia</taxon>
        <taxon>Flavobacteriales</taxon>
        <taxon>Flavobacteriaceae</taxon>
        <taxon>Flavobacterium</taxon>
    </lineage>
</organism>
<proteinExistence type="predicted"/>
<evidence type="ECO:0000256" key="2">
    <source>
        <dbReference type="ARBA" id="ARBA00023125"/>
    </source>
</evidence>
<gene>
    <name evidence="6" type="ORF">E0I61_03430</name>
</gene>
<evidence type="ECO:0000259" key="4">
    <source>
        <dbReference type="PROSITE" id="PS50043"/>
    </source>
</evidence>
<dbReference type="InterPro" id="IPR011006">
    <property type="entry name" value="CheY-like_superfamily"/>
</dbReference>
<dbReference type="InterPro" id="IPR058245">
    <property type="entry name" value="NreC/VraR/RcsB-like_REC"/>
</dbReference>
<feature type="domain" description="HTH luxR-type" evidence="4">
    <location>
        <begin position="143"/>
        <end position="208"/>
    </location>
</feature>
<comment type="caution">
    <text evidence="6">The sequence shown here is derived from an EMBL/GenBank/DDBJ whole genome shotgun (WGS) entry which is preliminary data.</text>
</comment>
<reference evidence="6 7" key="1">
    <citation type="submission" date="2019-03" db="EMBL/GenBank/DDBJ databases">
        <title>Novel species of Flavobacterium.</title>
        <authorList>
            <person name="Liu Q."/>
            <person name="Xin Y.-H."/>
        </authorList>
    </citation>
    <scope>NUCLEOTIDE SEQUENCE [LARGE SCALE GENOMIC DNA]</scope>
    <source>
        <strain evidence="6 7">LB2P22</strain>
    </source>
</reference>
<dbReference type="InterPro" id="IPR051015">
    <property type="entry name" value="EvgA-like"/>
</dbReference>
<dbReference type="SMART" id="SM00448">
    <property type="entry name" value="REC"/>
    <property type="match status" value="1"/>
</dbReference>
<dbReference type="Proteomes" id="UP000294685">
    <property type="component" value="Unassembled WGS sequence"/>
</dbReference>
<dbReference type="CDD" id="cd06170">
    <property type="entry name" value="LuxR_C_like"/>
    <property type="match status" value="1"/>
</dbReference>
<dbReference type="InterPro" id="IPR001789">
    <property type="entry name" value="Sig_transdc_resp-reg_receiver"/>
</dbReference>